<protein>
    <submittedName>
        <fullName evidence="1">Four helix bundle protein</fullName>
    </submittedName>
</protein>
<evidence type="ECO:0000313" key="2">
    <source>
        <dbReference type="Proteomes" id="UP000305939"/>
    </source>
</evidence>
<dbReference type="AlphaFoldDB" id="A0A4S3M2A0"/>
<dbReference type="EMBL" id="SSMC01000002">
    <property type="protein sequence ID" value="THD67719.1"/>
    <property type="molecule type" value="Genomic_DNA"/>
</dbReference>
<accession>A0A4S3M2A0</accession>
<dbReference type="NCBIfam" id="TIGR02436">
    <property type="entry name" value="four helix bundle protein"/>
    <property type="match status" value="1"/>
</dbReference>
<keyword evidence="2" id="KW-1185">Reference proteome</keyword>
<dbReference type="InterPro" id="IPR012657">
    <property type="entry name" value="23S_rRNA-intervening_sequence"/>
</dbReference>
<dbReference type="Pfam" id="PF05635">
    <property type="entry name" value="23S_rRNA_IVP"/>
    <property type="match status" value="1"/>
</dbReference>
<dbReference type="RefSeq" id="WP_136335924.1">
    <property type="nucleotide sequence ID" value="NZ_QXMP01000008.1"/>
</dbReference>
<name>A0A4S3M2A0_9FLAO</name>
<dbReference type="Gene3D" id="1.20.1440.60">
    <property type="entry name" value="23S rRNA-intervening sequence"/>
    <property type="match status" value="1"/>
</dbReference>
<dbReference type="OrthoDB" id="9811959at2"/>
<evidence type="ECO:0000313" key="1">
    <source>
        <dbReference type="EMBL" id="THD67719.1"/>
    </source>
</evidence>
<reference evidence="1 2" key="1">
    <citation type="submission" date="2019-04" db="EMBL/GenBank/DDBJ databases">
        <title>Draft genome sequence of Robertkochia marina CC-AMO-30D.</title>
        <authorList>
            <person name="Hameed A."/>
            <person name="Lin S.-Y."/>
            <person name="Shahina M."/>
            <person name="Lai W.-A."/>
            <person name="Young C.-C."/>
        </authorList>
    </citation>
    <scope>NUCLEOTIDE SEQUENCE [LARGE SCALE GENOMIC DNA]</scope>
    <source>
        <strain evidence="1 2">CC-AMO-30D</strain>
    </source>
</reference>
<dbReference type="CDD" id="cd16377">
    <property type="entry name" value="23S_rRNA_IVP_like"/>
    <property type="match status" value="1"/>
</dbReference>
<organism evidence="1 2">
    <name type="scientific">Robertkochia marina</name>
    <dbReference type="NCBI Taxonomy" id="1227945"/>
    <lineage>
        <taxon>Bacteria</taxon>
        <taxon>Pseudomonadati</taxon>
        <taxon>Bacteroidota</taxon>
        <taxon>Flavobacteriia</taxon>
        <taxon>Flavobacteriales</taxon>
        <taxon>Flavobacteriaceae</taxon>
        <taxon>Robertkochia</taxon>
    </lineage>
</organism>
<dbReference type="SUPFAM" id="SSF158446">
    <property type="entry name" value="IVS-encoded protein-like"/>
    <property type="match status" value="1"/>
</dbReference>
<dbReference type="PANTHER" id="PTHR38471:SF2">
    <property type="entry name" value="FOUR HELIX BUNDLE PROTEIN"/>
    <property type="match status" value="1"/>
</dbReference>
<dbReference type="InterPro" id="IPR036583">
    <property type="entry name" value="23S_rRNA_IVS_sf"/>
</dbReference>
<dbReference type="Proteomes" id="UP000305939">
    <property type="component" value="Unassembled WGS sequence"/>
</dbReference>
<sequence length="118" mass="13814">MNYKDMEVWKSSMDLVDRVYDVGELLPSYEKYGLRTQINKSAASIPSNIAEGSGRESTKEFIRFLDIANGSLYELETQLLIIKNRNWTDTTQLIESDVMIIRKMIYRLKQSLRNKTRK</sequence>
<comment type="caution">
    <text evidence="1">The sequence shown here is derived from an EMBL/GenBank/DDBJ whole genome shotgun (WGS) entry which is preliminary data.</text>
</comment>
<gene>
    <name evidence="1" type="ORF">E7Z59_08675</name>
</gene>
<proteinExistence type="predicted"/>
<dbReference type="PANTHER" id="PTHR38471">
    <property type="entry name" value="FOUR HELIX BUNDLE PROTEIN"/>
    <property type="match status" value="1"/>
</dbReference>